<feature type="active site" evidence="5">
    <location>
        <position position="78"/>
    </location>
</feature>
<name>A0ABX5AC05_RATRA</name>
<keyword evidence="2 5" id="KW-0808">Transferase</keyword>
<dbReference type="NCBIfam" id="TIGR00675">
    <property type="entry name" value="dcm"/>
    <property type="match status" value="1"/>
</dbReference>
<evidence type="ECO:0000256" key="6">
    <source>
        <dbReference type="RuleBase" id="RU000416"/>
    </source>
</evidence>
<dbReference type="Gene3D" id="3.90.120.10">
    <property type="entry name" value="DNA Methylase, subunit A, domain 2"/>
    <property type="match status" value="1"/>
</dbReference>
<dbReference type="InterPro" id="IPR029063">
    <property type="entry name" value="SAM-dependent_MTases_sf"/>
</dbReference>
<accession>A0ABX5AC05</accession>
<dbReference type="PANTHER" id="PTHR10629:SF52">
    <property type="entry name" value="DNA (CYTOSINE-5)-METHYLTRANSFERASE 1"/>
    <property type="match status" value="1"/>
</dbReference>
<dbReference type="Pfam" id="PF00145">
    <property type="entry name" value="DNA_methylase"/>
    <property type="match status" value="1"/>
</dbReference>
<comment type="caution">
    <text evidence="8">The sequence shown here is derived from an EMBL/GenBank/DDBJ whole genome shotgun (WGS) entry which is preliminary data.</text>
</comment>
<dbReference type="EMBL" id="PSVT01000013">
    <property type="protein sequence ID" value="PPH77070.1"/>
    <property type="molecule type" value="Genomic_DNA"/>
</dbReference>
<evidence type="ECO:0000256" key="5">
    <source>
        <dbReference type="PROSITE-ProRule" id="PRU01016"/>
    </source>
</evidence>
<evidence type="ECO:0000256" key="2">
    <source>
        <dbReference type="ARBA" id="ARBA00022679"/>
    </source>
</evidence>
<dbReference type="InterPro" id="IPR001525">
    <property type="entry name" value="C5_MeTfrase"/>
</dbReference>
<dbReference type="SUPFAM" id="SSF53335">
    <property type="entry name" value="S-adenosyl-L-methionine-dependent methyltransferases"/>
    <property type="match status" value="1"/>
</dbReference>
<dbReference type="PROSITE" id="PS51679">
    <property type="entry name" value="SAM_MT_C5"/>
    <property type="match status" value="1"/>
</dbReference>
<reference evidence="8 9" key="1">
    <citation type="submission" date="2018-02" db="EMBL/GenBank/DDBJ databases">
        <title>Bacteriophage NCPPB3778 and a type I-E CRISPR drive the evolution of the US Biological Select Agent, Rathayibacter toxicus.</title>
        <authorList>
            <person name="Davis E.W.II."/>
            <person name="Tabima J.F."/>
            <person name="Weisberg A.J."/>
            <person name="Lopes L.D."/>
            <person name="Wiseman M.S."/>
            <person name="Wiseman M.S."/>
            <person name="Pupko T."/>
            <person name="Belcher M.S."/>
            <person name="Sechler A.J."/>
            <person name="Tancos M.A."/>
            <person name="Schroeder B.K."/>
            <person name="Murray T.D."/>
            <person name="Luster D.G."/>
            <person name="Schneider W.L."/>
            <person name="Rogers E."/>
            <person name="Andreote F.D."/>
            <person name="Grunwald N.J."/>
            <person name="Putnam M.L."/>
            <person name="Chang J.H."/>
        </authorList>
    </citation>
    <scope>NUCLEOTIDE SEQUENCE [LARGE SCALE GENOMIC DNA]</scope>
    <source>
        <strain evidence="8 9">AY1D6</strain>
    </source>
</reference>
<dbReference type="Gene3D" id="3.40.50.150">
    <property type="entry name" value="Vaccinia Virus protein VP39"/>
    <property type="match status" value="1"/>
</dbReference>
<evidence type="ECO:0000313" key="9">
    <source>
        <dbReference type="Proteomes" id="UP000239698"/>
    </source>
</evidence>
<dbReference type="EC" id="2.1.1.37" evidence="7"/>
<dbReference type="InterPro" id="IPR018117">
    <property type="entry name" value="C5_DNA_meth_AS"/>
</dbReference>
<keyword evidence="1 5" id="KW-0489">Methyltransferase</keyword>
<keyword evidence="4" id="KW-0680">Restriction system</keyword>
<dbReference type="PROSITE" id="PS00095">
    <property type="entry name" value="C5_MTASE_2"/>
    <property type="match status" value="1"/>
</dbReference>
<evidence type="ECO:0000256" key="4">
    <source>
        <dbReference type="ARBA" id="ARBA00022747"/>
    </source>
</evidence>
<dbReference type="PANTHER" id="PTHR10629">
    <property type="entry name" value="CYTOSINE-SPECIFIC METHYLTRANSFERASE"/>
    <property type="match status" value="1"/>
</dbReference>
<evidence type="ECO:0000256" key="7">
    <source>
        <dbReference type="RuleBase" id="RU000417"/>
    </source>
</evidence>
<comment type="similarity">
    <text evidence="5 6">Belongs to the class I-like SAM-binding methyltransferase superfamily. C5-methyltransferase family.</text>
</comment>
<dbReference type="InterPro" id="IPR031303">
    <property type="entry name" value="C5_meth_CS"/>
</dbReference>
<dbReference type="Proteomes" id="UP000239698">
    <property type="component" value="Unassembled WGS sequence"/>
</dbReference>
<keyword evidence="3 5" id="KW-0949">S-adenosyl-L-methionine</keyword>
<dbReference type="GO" id="GO:0008168">
    <property type="term" value="F:methyltransferase activity"/>
    <property type="evidence" value="ECO:0007669"/>
    <property type="project" value="UniProtKB-KW"/>
</dbReference>
<gene>
    <name evidence="8" type="ORF">C5C40_07590</name>
</gene>
<evidence type="ECO:0000313" key="8">
    <source>
        <dbReference type="EMBL" id="PPH77070.1"/>
    </source>
</evidence>
<protein>
    <recommendedName>
        <fullName evidence="7">Cytosine-specific methyltransferase</fullName>
        <ecNumber evidence="7">2.1.1.37</ecNumber>
    </recommendedName>
</protein>
<proteinExistence type="inferred from homology"/>
<evidence type="ECO:0000256" key="3">
    <source>
        <dbReference type="ARBA" id="ARBA00022691"/>
    </source>
</evidence>
<comment type="catalytic activity">
    <reaction evidence="7">
        <text>a 2'-deoxycytidine in DNA + S-adenosyl-L-methionine = a 5-methyl-2'-deoxycytidine in DNA + S-adenosyl-L-homocysteine + H(+)</text>
        <dbReference type="Rhea" id="RHEA:13681"/>
        <dbReference type="Rhea" id="RHEA-COMP:11369"/>
        <dbReference type="Rhea" id="RHEA-COMP:11370"/>
        <dbReference type="ChEBI" id="CHEBI:15378"/>
        <dbReference type="ChEBI" id="CHEBI:57856"/>
        <dbReference type="ChEBI" id="CHEBI:59789"/>
        <dbReference type="ChEBI" id="CHEBI:85452"/>
        <dbReference type="ChEBI" id="CHEBI:85454"/>
        <dbReference type="EC" id="2.1.1.37"/>
    </reaction>
</comment>
<dbReference type="InterPro" id="IPR050390">
    <property type="entry name" value="C5-Methyltransferase"/>
</dbReference>
<dbReference type="PRINTS" id="PR00105">
    <property type="entry name" value="C5METTRFRASE"/>
</dbReference>
<sequence length="405" mass="44103">MDLFCGTGGFSKGFEATGRFKVVHGVDILPVAIQTFQANHPDALAVAGDVRKLRRGQVAEALKLGRGDVDVIIGGPPCQGFSSIRPFRSSAEDDPRNSLFEEFASYVNYFRPRVLVLENVVGLATFDNGNSIAQIEDTFSALGYECEWKILNASNYGVPQKRERLVLIGRERGISLSFPRITHIGKGRTIGHIDRQRMHGATEFLFELEKPPLLPAVTVRDAIDDLPAIASGEVATEYSKPPRTQYQTERRGSTAALSLHAATKHTAKMLQIISYSGDNIDCIPKHLISSGFSSCYSRLRGDEPAVTITVNFVHPASNKCIHPDLDRALTPREGARLQSYDDDFIFAGSRAQIVKQIGNAVPPLLGRAIAESVLEALGSSLAETRVPVSAQPPARNASNFAMCEV</sequence>
<organism evidence="8 9">
    <name type="scientific">Rathayibacter rathayi</name>
    <name type="common">Corynebacterium rathayi</name>
    <dbReference type="NCBI Taxonomy" id="33887"/>
    <lineage>
        <taxon>Bacteria</taxon>
        <taxon>Bacillati</taxon>
        <taxon>Actinomycetota</taxon>
        <taxon>Actinomycetes</taxon>
        <taxon>Micrococcales</taxon>
        <taxon>Microbacteriaceae</taxon>
        <taxon>Rathayibacter</taxon>
    </lineage>
</organism>
<keyword evidence="9" id="KW-1185">Reference proteome</keyword>
<evidence type="ECO:0000256" key="1">
    <source>
        <dbReference type="ARBA" id="ARBA00022603"/>
    </source>
</evidence>
<dbReference type="PROSITE" id="PS00094">
    <property type="entry name" value="C5_MTASE_1"/>
    <property type="match status" value="1"/>
</dbReference>
<dbReference type="GO" id="GO:0032259">
    <property type="term" value="P:methylation"/>
    <property type="evidence" value="ECO:0007669"/>
    <property type="project" value="UniProtKB-KW"/>
</dbReference>